<dbReference type="EMBL" id="CP041165">
    <property type="protein sequence ID" value="QOP40249.1"/>
    <property type="molecule type" value="Genomic_DNA"/>
</dbReference>
<evidence type="ECO:0000256" key="1">
    <source>
        <dbReference type="SAM" id="SignalP"/>
    </source>
</evidence>
<dbReference type="RefSeq" id="WP_193113680.1">
    <property type="nucleotide sequence ID" value="NZ_CP041165.1"/>
</dbReference>
<dbReference type="KEGG" id="smax:FJR03_00225"/>
<evidence type="ECO:0000313" key="2">
    <source>
        <dbReference type="EMBL" id="QOP40249.1"/>
    </source>
</evidence>
<protein>
    <recommendedName>
        <fullName evidence="4">DUF3887 domain-containing protein</fullName>
    </recommendedName>
</protein>
<name>A0A7M3V916_9BACT</name>
<accession>A0A7M3V916</accession>
<reference evidence="2 3" key="1">
    <citation type="submission" date="2019-06" db="EMBL/GenBank/DDBJ databases">
        <title>Sulfurimonas gotlandica sp. nov., a chemoautotrophic and psychrotolerant epsilonproteobacterium isolated from a pelagic redoxcline, and an emended description of the genus Sulfurimonas.</title>
        <authorList>
            <person name="Wang S."/>
            <person name="Jiang L."/>
            <person name="Shao Z."/>
        </authorList>
    </citation>
    <scope>NUCLEOTIDE SEQUENCE [LARGE SCALE GENOMIC DNA]</scope>
    <source>
        <strain evidence="2 3">B2</strain>
    </source>
</reference>
<proteinExistence type="predicted"/>
<organism evidence="2 3">
    <name type="scientific">Sulfurimonas marina</name>
    <dbReference type="NCBI Taxonomy" id="2590551"/>
    <lineage>
        <taxon>Bacteria</taxon>
        <taxon>Pseudomonadati</taxon>
        <taxon>Campylobacterota</taxon>
        <taxon>Epsilonproteobacteria</taxon>
        <taxon>Campylobacterales</taxon>
        <taxon>Sulfurimonadaceae</taxon>
        <taxon>Sulfurimonas</taxon>
    </lineage>
</organism>
<dbReference type="Proteomes" id="UP000593910">
    <property type="component" value="Chromosome"/>
</dbReference>
<gene>
    <name evidence="2" type="ORF">FJR03_00225</name>
</gene>
<evidence type="ECO:0000313" key="3">
    <source>
        <dbReference type="Proteomes" id="UP000593910"/>
    </source>
</evidence>
<keyword evidence="3" id="KW-1185">Reference proteome</keyword>
<feature type="signal peptide" evidence="1">
    <location>
        <begin position="1"/>
        <end position="19"/>
    </location>
</feature>
<dbReference type="PROSITE" id="PS51257">
    <property type="entry name" value="PROKAR_LIPOPROTEIN"/>
    <property type="match status" value="1"/>
</dbReference>
<sequence>MKIFIPTVLLALFMSGCFSDNAPKCSNEDVQDTVKQVYTNILDNAQNSNNLFLAGFTKSLPKAMVELSSFRAVAYDETVKLRSCKAEALFDTDQTMEISYTVQLDEQDSDQFYVELDTAFMETLMQQSIMQEVFNKNKK</sequence>
<dbReference type="AlphaFoldDB" id="A0A7M3V916"/>
<keyword evidence="1" id="KW-0732">Signal</keyword>
<feature type="chain" id="PRO_5032719237" description="DUF3887 domain-containing protein" evidence="1">
    <location>
        <begin position="20"/>
        <end position="139"/>
    </location>
</feature>
<evidence type="ECO:0008006" key="4">
    <source>
        <dbReference type="Google" id="ProtNLM"/>
    </source>
</evidence>